<reference evidence="1" key="1">
    <citation type="submission" date="2022-12" db="EMBL/GenBank/DDBJ databases">
        <title>Draft genome assemblies for two species of Escallonia (Escalloniales).</title>
        <authorList>
            <person name="Chanderbali A."/>
            <person name="Dervinis C."/>
            <person name="Anghel I."/>
            <person name="Soltis D."/>
            <person name="Soltis P."/>
            <person name="Zapata F."/>
        </authorList>
    </citation>
    <scope>NUCLEOTIDE SEQUENCE</scope>
    <source>
        <strain evidence="1">UCBG64.0493</strain>
        <tissue evidence="1">Leaf</tissue>
    </source>
</reference>
<comment type="caution">
    <text evidence="1">The sequence shown here is derived from an EMBL/GenBank/DDBJ whole genome shotgun (WGS) entry which is preliminary data.</text>
</comment>
<gene>
    <name evidence="1" type="ORF">RJ639_036584</name>
</gene>
<dbReference type="Proteomes" id="UP001188597">
    <property type="component" value="Unassembled WGS sequence"/>
</dbReference>
<protein>
    <submittedName>
        <fullName evidence="1">Uncharacterized protein</fullName>
    </submittedName>
</protein>
<keyword evidence="2" id="KW-1185">Reference proteome</keyword>
<accession>A0AA89B7E9</accession>
<evidence type="ECO:0000313" key="1">
    <source>
        <dbReference type="EMBL" id="KAK3032624.1"/>
    </source>
</evidence>
<organism evidence="1 2">
    <name type="scientific">Escallonia herrerae</name>
    <dbReference type="NCBI Taxonomy" id="1293975"/>
    <lineage>
        <taxon>Eukaryota</taxon>
        <taxon>Viridiplantae</taxon>
        <taxon>Streptophyta</taxon>
        <taxon>Embryophyta</taxon>
        <taxon>Tracheophyta</taxon>
        <taxon>Spermatophyta</taxon>
        <taxon>Magnoliopsida</taxon>
        <taxon>eudicotyledons</taxon>
        <taxon>Gunneridae</taxon>
        <taxon>Pentapetalae</taxon>
        <taxon>asterids</taxon>
        <taxon>campanulids</taxon>
        <taxon>Escalloniales</taxon>
        <taxon>Escalloniaceae</taxon>
        <taxon>Escallonia</taxon>
    </lineage>
</organism>
<proteinExistence type="predicted"/>
<dbReference type="AlphaFoldDB" id="A0AA89B7E9"/>
<name>A0AA89B7E9_9ASTE</name>
<dbReference type="EMBL" id="JAVXUP010000262">
    <property type="protein sequence ID" value="KAK3032624.1"/>
    <property type="molecule type" value="Genomic_DNA"/>
</dbReference>
<evidence type="ECO:0000313" key="2">
    <source>
        <dbReference type="Proteomes" id="UP001188597"/>
    </source>
</evidence>
<sequence length="74" mass="8160">MLPFSNSWALELAVEFKTFDDQTSCCCPSNTTRLPSPEIAVVLNVSFKGLSLLATHIAVWTDRVNSSYPKILAN</sequence>